<evidence type="ECO:0008006" key="3">
    <source>
        <dbReference type="Google" id="ProtNLM"/>
    </source>
</evidence>
<comment type="caution">
    <text evidence="1">The sequence shown here is derived from an EMBL/GenBank/DDBJ whole genome shotgun (WGS) entry which is preliminary data.</text>
</comment>
<dbReference type="EMBL" id="JAEHOE010000006">
    <property type="protein sequence ID" value="KAG2499718.1"/>
    <property type="molecule type" value="Genomic_DNA"/>
</dbReference>
<accession>A0A835YEF2</accession>
<reference evidence="1" key="1">
    <citation type="journal article" date="2020" name="bioRxiv">
        <title>Comparative genomics of Chlamydomonas.</title>
        <authorList>
            <person name="Craig R.J."/>
            <person name="Hasan A.R."/>
            <person name="Ness R.W."/>
            <person name="Keightley P.D."/>
        </authorList>
    </citation>
    <scope>NUCLEOTIDE SEQUENCE</scope>
    <source>
        <strain evidence="1">CCAP 11/70</strain>
    </source>
</reference>
<dbReference type="Gene3D" id="3.40.50.2300">
    <property type="match status" value="2"/>
</dbReference>
<proteinExistence type="predicted"/>
<dbReference type="Proteomes" id="UP000612055">
    <property type="component" value="Unassembled WGS sequence"/>
</dbReference>
<name>A0A835YEF2_9CHLO</name>
<keyword evidence="2" id="KW-1185">Reference proteome</keyword>
<dbReference type="SUPFAM" id="SSF53822">
    <property type="entry name" value="Periplasmic binding protein-like I"/>
    <property type="match status" value="1"/>
</dbReference>
<evidence type="ECO:0000313" key="2">
    <source>
        <dbReference type="Proteomes" id="UP000612055"/>
    </source>
</evidence>
<dbReference type="InterPro" id="IPR028082">
    <property type="entry name" value="Peripla_BP_I"/>
</dbReference>
<gene>
    <name evidence="1" type="ORF">HYH03_002652</name>
</gene>
<protein>
    <recommendedName>
        <fullName evidence="3">Leucine-binding protein domain-containing protein</fullName>
    </recommendedName>
</protein>
<sequence>MGCNDEATIAADLEAFVALHRPAAIISASCYSPLMTAMATASKLQIPLLETSMRVGSIGSGTTWRTVLSTQMTVRSLMAGMPNLYKRIAFVYDYLYNDDTYQAAANYQAAAAAAGIKVEVTIHALEWLASADDMAAVTSQALAEAPDAIFAWLWTFNNAAKLLTFIKTARAADPTFPLIMPGVGQYYGDWDDEIKQALAVQGTDGVTTYPLLDKVWSVTNPAFPEWDRRLSQVHGTTVYYYALGGVQGPMYDAMSAIISAAKASGKSDPTASDIIAALHDPSFTFPRYGGMRRDAC</sequence>
<dbReference type="CDD" id="cd06268">
    <property type="entry name" value="PBP1_ABC_transporter_LIVBP-like"/>
    <property type="match status" value="1"/>
</dbReference>
<organism evidence="1 2">
    <name type="scientific">Edaphochlamys debaryana</name>
    <dbReference type="NCBI Taxonomy" id="47281"/>
    <lineage>
        <taxon>Eukaryota</taxon>
        <taxon>Viridiplantae</taxon>
        <taxon>Chlorophyta</taxon>
        <taxon>core chlorophytes</taxon>
        <taxon>Chlorophyceae</taxon>
        <taxon>CS clade</taxon>
        <taxon>Chlamydomonadales</taxon>
        <taxon>Chlamydomonadales incertae sedis</taxon>
        <taxon>Edaphochlamys</taxon>
    </lineage>
</organism>
<dbReference type="AlphaFoldDB" id="A0A835YEF2"/>
<evidence type="ECO:0000313" key="1">
    <source>
        <dbReference type="EMBL" id="KAG2499718.1"/>
    </source>
</evidence>